<dbReference type="CDD" id="cd04670">
    <property type="entry name" value="NUDIX_ASFGF2_Nudt6"/>
    <property type="match status" value="1"/>
</dbReference>
<keyword evidence="6 11" id="KW-0378">Hydrolase</keyword>
<dbReference type="Pfam" id="PF00293">
    <property type="entry name" value="NUDIX"/>
    <property type="match status" value="1"/>
</dbReference>
<dbReference type="GO" id="GO:0051287">
    <property type="term" value="F:NAD binding"/>
    <property type="evidence" value="ECO:0007669"/>
    <property type="project" value="TreeGrafter"/>
</dbReference>
<sequence>MSHLLRRSVRKGIGGLYFCRNKCSSAEESQLHWNEAYFNGVTVNLDQLGEQCSPVEFSVKLTRSIQQWRKERKKSVWMKVPIVQSYLIPVAFEHGFSYHHAVGDHAMLLKWLPKKEHNKVPPYATHQVGVSGLVLNREKNEVLVVQDKNMVSQDWPALKKPVWKFPGGLSDEGESIEETAVREVWEETGIRAEFKSILLFRQQHKMKNAFDKSDVYVVCRMEPLSFGISHCEDEIAQCQWMELSTLLTHTDTTPLTKLAARLAKHGLKNGFESVDIVANSMRSWVNPSQTFSLFHRYMPS</sequence>
<evidence type="ECO:0000256" key="5">
    <source>
        <dbReference type="ARBA" id="ARBA00022490"/>
    </source>
</evidence>
<evidence type="ECO:0000256" key="4">
    <source>
        <dbReference type="ARBA" id="ARBA00005582"/>
    </source>
</evidence>
<dbReference type="AlphaFoldDB" id="A0AAU9W8L4"/>
<dbReference type="InterPro" id="IPR003293">
    <property type="entry name" value="Nudix_hydrolase6-like"/>
</dbReference>
<evidence type="ECO:0000256" key="7">
    <source>
        <dbReference type="ARBA" id="ARBA00023128"/>
    </source>
</evidence>
<dbReference type="Gene3D" id="3.40.630.30">
    <property type="match status" value="1"/>
</dbReference>
<dbReference type="Proteomes" id="UP001159428">
    <property type="component" value="Unassembled WGS sequence"/>
</dbReference>
<dbReference type="PANTHER" id="PTHR13994:SF46">
    <property type="entry name" value="NUCLEOSIDE DIPHOSPHATE-LINKED MOIETY X MOTIF 6"/>
    <property type="match status" value="1"/>
</dbReference>
<keyword evidence="8" id="KW-0539">Nucleus</keyword>
<dbReference type="InterPro" id="IPR000086">
    <property type="entry name" value="NUDIX_hydrolase_dom"/>
</dbReference>
<dbReference type="Gene3D" id="3.90.79.10">
    <property type="entry name" value="Nucleoside Triphosphate Pyrophosphohydrolase"/>
    <property type="match status" value="1"/>
</dbReference>
<dbReference type="PRINTS" id="PR00502">
    <property type="entry name" value="NUDIXFAMILY"/>
</dbReference>
<dbReference type="GO" id="GO:0047631">
    <property type="term" value="F:ADP-ribose diphosphatase activity"/>
    <property type="evidence" value="ECO:0007669"/>
    <property type="project" value="TreeGrafter"/>
</dbReference>
<dbReference type="InterPro" id="IPR020084">
    <property type="entry name" value="NUDIX_hydrolase_CS"/>
</dbReference>
<evidence type="ECO:0000256" key="2">
    <source>
        <dbReference type="ARBA" id="ARBA00004173"/>
    </source>
</evidence>
<evidence type="ECO:0000313" key="14">
    <source>
        <dbReference type="Proteomes" id="UP001159428"/>
    </source>
</evidence>
<comment type="similarity">
    <text evidence="4 11">Belongs to the Nudix hydrolase family.</text>
</comment>
<dbReference type="SUPFAM" id="SSF55811">
    <property type="entry name" value="Nudix"/>
    <property type="match status" value="1"/>
</dbReference>
<dbReference type="GO" id="GO:0035529">
    <property type="term" value="F:NADH pyrophosphatase activity"/>
    <property type="evidence" value="ECO:0007669"/>
    <property type="project" value="TreeGrafter"/>
</dbReference>
<reference evidence="13 14" key="1">
    <citation type="submission" date="2022-05" db="EMBL/GenBank/DDBJ databases">
        <authorList>
            <consortium name="Genoscope - CEA"/>
            <person name="William W."/>
        </authorList>
    </citation>
    <scope>NUCLEOTIDE SEQUENCE [LARGE SCALE GENOMIC DNA]</scope>
</reference>
<dbReference type="Pfam" id="PF18290">
    <property type="entry name" value="Nudix_hydro"/>
    <property type="match status" value="1"/>
</dbReference>
<dbReference type="PRINTS" id="PR01356">
    <property type="entry name" value="GFGPROTEIN"/>
</dbReference>
<evidence type="ECO:0000313" key="13">
    <source>
        <dbReference type="EMBL" id="CAH3045462.1"/>
    </source>
</evidence>
<evidence type="ECO:0000256" key="9">
    <source>
        <dbReference type="ARBA" id="ARBA00057091"/>
    </source>
</evidence>
<evidence type="ECO:0000256" key="11">
    <source>
        <dbReference type="RuleBase" id="RU003476"/>
    </source>
</evidence>
<dbReference type="GO" id="GO:0005739">
    <property type="term" value="C:mitochondrion"/>
    <property type="evidence" value="ECO:0007669"/>
    <property type="project" value="UniProtKB-SubCell"/>
</dbReference>
<comment type="subcellular location">
    <subcellularLocation>
        <location evidence="3">Cytoplasm</location>
    </subcellularLocation>
    <subcellularLocation>
        <location evidence="2">Mitochondrion</location>
    </subcellularLocation>
    <subcellularLocation>
        <location evidence="1">Nucleus</location>
    </subcellularLocation>
</comment>
<evidence type="ECO:0000256" key="10">
    <source>
        <dbReference type="ARBA" id="ARBA00068898"/>
    </source>
</evidence>
<gene>
    <name evidence="13" type="ORF">PMEA_00033566</name>
</gene>
<proteinExistence type="inferred from homology"/>
<dbReference type="InterPro" id="IPR020476">
    <property type="entry name" value="Nudix_hydrolase"/>
</dbReference>
<accession>A0AAU9W8L4</accession>
<protein>
    <recommendedName>
        <fullName evidence="10">Nucleoside diphosphate-linked moiety X motif 6</fullName>
    </recommendedName>
</protein>
<dbReference type="EMBL" id="CALNXJ010000008">
    <property type="protein sequence ID" value="CAH3045462.1"/>
    <property type="molecule type" value="Genomic_DNA"/>
</dbReference>
<evidence type="ECO:0000259" key="12">
    <source>
        <dbReference type="PROSITE" id="PS51462"/>
    </source>
</evidence>
<dbReference type="InterPro" id="IPR040618">
    <property type="entry name" value="Pre-Nudix"/>
</dbReference>
<dbReference type="GO" id="GO:0005634">
    <property type="term" value="C:nucleus"/>
    <property type="evidence" value="ECO:0007669"/>
    <property type="project" value="UniProtKB-SubCell"/>
</dbReference>
<dbReference type="PROSITE" id="PS51462">
    <property type="entry name" value="NUDIX"/>
    <property type="match status" value="1"/>
</dbReference>
<comment type="caution">
    <text evidence="13">The sequence shown here is derived from an EMBL/GenBank/DDBJ whole genome shotgun (WGS) entry which is preliminary data.</text>
</comment>
<evidence type="ECO:0000256" key="8">
    <source>
        <dbReference type="ARBA" id="ARBA00023242"/>
    </source>
</evidence>
<dbReference type="PROSITE" id="PS00893">
    <property type="entry name" value="NUDIX_BOX"/>
    <property type="match status" value="1"/>
</dbReference>
<keyword evidence="14" id="KW-1185">Reference proteome</keyword>
<organism evidence="13 14">
    <name type="scientific">Pocillopora meandrina</name>
    <dbReference type="NCBI Taxonomy" id="46732"/>
    <lineage>
        <taxon>Eukaryota</taxon>
        <taxon>Metazoa</taxon>
        <taxon>Cnidaria</taxon>
        <taxon>Anthozoa</taxon>
        <taxon>Hexacorallia</taxon>
        <taxon>Scleractinia</taxon>
        <taxon>Astrocoeniina</taxon>
        <taxon>Pocilloporidae</taxon>
        <taxon>Pocillopora</taxon>
    </lineage>
</organism>
<dbReference type="InterPro" id="IPR015797">
    <property type="entry name" value="NUDIX_hydrolase-like_dom_sf"/>
</dbReference>
<dbReference type="FunFam" id="3.90.79.10:FF:000027">
    <property type="entry name" value="nucleoside diphosphate-linked moiety X motif 6"/>
    <property type="match status" value="1"/>
</dbReference>
<evidence type="ECO:0000256" key="1">
    <source>
        <dbReference type="ARBA" id="ARBA00004123"/>
    </source>
</evidence>
<keyword evidence="5" id="KW-0963">Cytoplasm</keyword>
<evidence type="ECO:0000256" key="6">
    <source>
        <dbReference type="ARBA" id="ARBA00022801"/>
    </source>
</evidence>
<keyword evidence="7" id="KW-0496">Mitochondrion</keyword>
<dbReference type="PANTHER" id="PTHR13994">
    <property type="entry name" value="NUDIX HYDROLASE RELATED"/>
    <property type="match status" value="1"/>
</dbReference>
<name>A0AAU9W8L4_9CNID</name>
<evidence type="ECO:0000256" key="3">
    <source>
        <dbReference type="ARBA" id="ARBA00004496"/>
    </source>
</evidence>
<feature type="domain" description="Nudix hydrolase" evidence="12">
    <location>
        <begin position="125"/>
        <end position="263"/>
    </location>
</feature>
<comment type="function">
    <text evidence="9">May contribute to the regulation of cell proliferation.</text>
</comment>